<gene>
    <name evidence="1" type="ORF">CCUS01_16464</name>
</gene>
<comment type="caution">
    <text evidence="1">The sequence shown here is derived from an EMBL/GenBank/DDBJ whole genome shotgun (WGS) entry which is preliminary data.</text>
</comment>
<sequence length="564" mass="61894">MWNDADAEEDAHQTASSRVVPPYHASFISSGQRTRSLSQESEEVSARWAGTRQLLRAMTYLRQLKSTFPLGPFRSQGQTYRSVWGHRVIGCRPANPLALANQSYPYRYSKPIPSHVRAAGSNRSTSYQFLGDRNVKREKSIVHGTSAPGSQSDSQNGITLCLGLFNPLVVTISTTRFISIATSFQAGLMALRRRPAERGNRVYRSPAGRQANAVEPHLRRAIIQTPGKPEAHQKARIKFWADARSSSLTPLPSFAGQNLQKTRKKTASERGSRWSFSSVDVSTEQLGEERLRERLGHQTIAWTVLETWAIFGFLQSPHRISIVSKLFDLLIAHVDDQLNLRRNPHVSWNPLSSVRIRDTNANLVVPNLGQDAAAAKVGSLCPGSRGPFLPLLLGKDAAPPPLQVRQASGRPNSPGVCQAKSLRHLNILCLKLGSCLLLVSCLFATQILFGKNQGRGILLGGDKAREGAPAHPVGRTKVGPAGTIAYAWGDLLAIRPAWAMPSTADGPVAMSFLRACFRVKPNSGLSRAAIREFFFVGKFEEAPEYTAKPYNTHLGIQATFNERG</sequence>
<evidence type="ECO:0000313" key="2">
    <source>
        <dbReference type="Proteomes" id="UP001239213"/>
    </source>
</evidence>
<name>A0AAI9VBP1_9PEZI</name>
<dbReference type="Proteomes" id="UP001239213">
    <property type="component" value="Unassembled WGS sequence"/>
</dbReference>
<dbReference type="EMBL" id="MPDP01000122">
    <property type="protein sequence ID" value="KAK1478869.1"/>
    <property type="molecule type" value="Genomic_DNA"/>
</dbReference>
<evidence type="ECO:0000313" key="1">
    <source>
        <dbReference type="EMBL" id="KAK1478869.1"/>
    </source>
</evidence>
<protein>
    <submittedName>
        <fullName evidence="1">Uncharacterized protein</fullName>
    </submittedName>
</protein>
<organism evidence="1 2">
    <name type="scientific">Colletotrichum cuscutae</name>
    <dbReference type="NCBI Taxonomy" id="1209917"/>
    <lineage>
        <taxon>Eukaryota</taxon>
        <taxon>Fungi</taxon>
        <taxon>Dikarya</taxon>
        <taxon>Ascomycota</taxon>
        <taxon>Pezizomycotina</taxon>
        <taxon>Sordariomycetes</taxon>
        <taxon>Hypocreomycetidae</taxon>
        <taxon>Glomerellales</taxon>
        <taxon>Glomerellaceae</taxon>
        <taxon>Colletotrichum</taxon>
        <taxon>Colletotrichum acutatum species complex</taxon>
    </lineage>
</organism>
<proteinExistence type="predicted"/>
<accession>A0AAI9VBP1</accession>
<keyword evidence="2" id="KW-1185">Reference proteome</keyword>
<reference evidence="1" key="1">
    <citation type="submission" date="2016-11" db="EMBL/GenBank/DDBJ databases">
        <title>The genome sequence of Colletotrichum cuscutae.</title>
        <authorList>
            <person name="Baroncelli R."/>
        </authorList>
    </citation>
    <scope>NUCLEOTIDE SEQUENCE</scope>
    <source>
        <strain evidence="1">IMI 304802</strain>
    </source>
</reference>
<dbReference type="AlphaFoldDB" id="A0AAI9VBP1"/>